<dbReference type="SUPFAM" id="SSF52949">
    <property type="entry name" value="Macro domain-like"/>
    <property type="match status" value="1"/>
</dbReference>
<dbReference type="KEGG" id="rom:EI983_06730"/>
<evidence type="ECO:0000259" key="1">
    <source>
        <dbReference type="PROSITE" id="PS51154"/>
    </source>
</evidence>
<dbReference type="PANTHER" id="PTHR11106:SF27">
    <property type="entry name" value="MACRO DOMAIN-CONTAINING PROTEIN"/>
    <property type="match status" value="1"/>
</dbReference>
<dbReference type="PROSITE" id="PS51154">
    <property type="entry name" value="MACRO"/>
    <property type="match status" value="1"/>
</dbReference>
<dbReference type="InterPro" id="IPR002589">
    <property type="entry name" value="Macro_dom"/>
</dbReference>
<dbReference type="AlphaFoldDB" id="A0A6I6IRT3"/>
<dbReference type="InterPro" id="IPR043472">
    <property type="entry name" value="Macro_dom-like"/>
</dbReference>
<dbReference type="Pfam" id="PF01661">
    <property type="entry name" value="Macro"/>
    <property type="match status" value="1"/>
</dbReference>
<dbReference type="RefSeq" id="WP_157706618.1">
    <property type="nucleotide sequence ID" value="NZ_CP034348.1"/>
</dbReference>
<sequence>MALEIVRSDITQMKVDAVVNAANRSLLGGGGVDGAIHRAAGPELLAECRGLGGCNTGEAKITLAYNMPAKFVIHTVGPIWRGGESGEAELLENCYRNSLDLARCHGCGSIAFPAISTGAYGFPHAEAAQIAMRATSNETDLNVFMIALDARTERHLRNAEKKILQERKHV</sequence>
<dbReference type="PANTHER" id="PTHR11106">
    <property type="entry name" value="GANGLIOSIDE INDUCED DIFFERENTIATION ASSOCIATED PROTEIN 2-RELATED"/>
    <property type="match status" value="1"/>
</dbReference>
<evidence type="ECO:0000313" key="2">
    <source>
        <dbReference type="EMBL" id="QGX97986.1"/>
    </source>
</evidence>
<name>A0A6I6IRT3_9RHOB</name>
<gene>
    <name evidence="2" type="ORF">EI983_06730</name>
</gene>
<dbReference type="Proteomes" id="UP000428330">
    <property type="component" value="Chromosome"/>
</dbReference>
<dbReference type="NCBIfam" id="NF001664">
    <property type="entry name" value="PRK00431.1-6"/>
    <property type="match status" value="1"/>
</dbReference>
<dbReference type="CDD" id="cd02908">
    <property type="entry name" value="Macro_OAADPr_deacetylase"/>
    <property type="match status" value="1"/>
</dbReference>
<reference evidence="3" key="1">
    <citation type="submission" date="2018-12" db="EMBL/GenBank/DDBJ databases">
        <title>Complete genome sequence of Roseovarius sp. MME-070.</title>
        <authorList>
            <person name="Nam Y.-D."/>
            <person name="Kang J."/>
            <person name="Chung W.-H."/>
            <person name="Park Y.S."/>
        </authorList>
    </citation>
    <scope>NUCLEOTIDE SEQUENCE [LARGE SCALE GENOMIC DNA]</scope>
    <source>
        <strain evidence="3">MME-070</strain>
    </source>
</reference>
<dbReference type="Gene3D" id="3.40.220.10">
    <property type="entry name" value="Leucine Aminopeptidase, subunit E, domain 1"/>
    <property type="match status" value="1"/>
</dbReference>
<accession>A0A6I6IRT3</accession>
<dbReference type="GO" id="GO:0019213">
    <property type="term" value="F:deacetylase activity"/>
    <property type="evidence" value="ECO:0007669"/>
    <property type="project" value="TreeGrafter"/>
</dbReference>
<feature type="domain" description="Macro" evidence="1">
    <location>
        <begin position="1"/>
        <end position="152"/>
    </location>
</feature>
<organism evidence="2 3">
    <name type="scientific">Roseovarius faecimaris</name>
    <dbReference type="NCBI Taxonomy" id="2494550"/>
    <lineage>
        <taxon>Bacteria</taxon>
        <taxon>Pseudomonadati</taxon>
        <taxon>Pseudomonadota</taxon>
        <taxon>Alphaproteobacteria</taxon>
        <taxon>Rhodobacterales</taxon>
        <taxon>Roseobacteraceae</taxon>
        <taxon>Roseovarius</taxon>
    </lineage>
</organism>
<evidence type="ECO:0000313" key="3">
    <source>
        <dbReference type="Proteomes" id="UP000428330"/>
    </source>
</evidence>
<dbReference type="SMART" id="SM00506">
    <property type="entry name" value="A1pp"/>
    <property type="match status" value="1"/>
</dbReference>
<dbReference type="EMBL" id="CP034348">
    <property type="protein sequence ID" value="QGX97986.1"/>
    <property type="molecule type" value="Genomic_DNA"/>
</dbReference>
<proteinExistence type="predicted"/>
<keyword evidence="3" id="KW-1185">Reference proteome</keyword>
<protein>
    <submittedName>
        <fullName evidence="2">O-acetyl-ADP-ribose deacetylase</fullName>
    </submittedName>
</protein>
<dbReference type="OrthoDB" id="6194521at2"/>